<gene>
    <name evidence="2" type="ORF">P8627_01865</name>
</gene>
<name>A0ABY8LCH8_9RHOB</name>
<keyword evidence="3" id="KW-1185">Reference proteome</keyword>
<evidence type="ECO:0000256" key="1">
    <source>
        <dbReference type="SAM" id="Phobius"/>
    </source>
</evidence>
<dbReference type="Proteomes" id="UP001243420">
    <property type="component" value="Chromosome"/>
</dbReference>
<keyword evidence="1" id="KW-0472">Membrane</keyword>
<dbReference type="Pfam" id="PF10658">
    <property type="entry name" value="DUF2484"/>
    <property type="match status" value="1"/>
</dbReference>
<keyword evidence="1" id="KW-1133">Transmembrane helix</keyword>
<protein>
    <submittedName>
        <fullName evidence="2">DUF2484 family protein</fullName>
    </submittedName>
</protein>
<evidence type="ECO:0000313" key="3">
    <source>
        <dbReference type="Proteomes" id="UP001243420"/>
    </source>
</evidence>
<feature type="transmembrane region" description="Helical" evidence="1">
    <location>
        <begin position="42"/>
        <end position="67"/>
    </location>
</feature>
<reference evidence="2 3" key="1">
    <citation type="submission" date="2023-04" db="EMBL/GenBank/DDBJ databases">
        <title>Jannaschia ovalis sp. nov., a marine bacterium isolated from sea tidal flat.</title>
        <authorList>
            <person name="Kwon D.Y."/>
            <person name="Kim J.-J."/>
        </authorList>
    </citation>
    <scope>NUCLEOTIDE SEQUENCE [LARGE SCALE GENOMIC DNA]</scope>
    <source>
        <strain evidence="2 3">GRR-S6-38</strain>
    </source>
</reference>
<keyword evidence="1" id="KW-0812">Transmembrane</keyword>
<dbReference type="EMBL" id="CP122537">
    <property type="protein sequence ID" value="WGH79031.1"/>
    <property type="molecule type" value="Genomic_DNA"/>
</dbReference>
<proteinExistence type="predicted"/>
<dbReference type="InterPro" id="IPR018919">
    <property type="entry name" value="DUF2484"/>
</dbReference>
<sequence>MALVGLCLWVVLAAGLQAVLTARQSWPAAYGLMALGAPLLVWLWLSAGPGWAALGLAAMALILRWPLRYFGRWLTRMIR</sequence>
<evidence type="ECO:0000313" key="2">
    <source>
        <dbReference type="EMBL" id="WGH79031.1"/>
    </source>
</evidence>
<organism evidence="2 3">
    <name type="scientific">Jannaschia ovalis</name>
    <dbReference type="NCBI Taxonomy" id="3038773"/>
    <lineage>
        <taxon>Bacteria</taxon>
        <taxon>Pseudomonadati</taxon>
        <taxon>Pseudomonadota</taxon>
        <taxon>Alphaproteobacteria</taxon>
        <taxon>Rhodobacterales</taxon>
        <taxon>Roseobacteraceae</taxon>
        <taxon>Jannaschia</taxon>
    </lineage>
</organism>
<dbReference type="RefSeq" id="WP_279965794.1">
    <property type="nucleotide sequence ID" value="NZ_CP122537.1"/>
</dbReference>
<accession>A0ABY8LCH8</accession>